<dbReference type="EMBL" id="PGFE01000003">
    <property type="protein sequence ID" value="PJJ70124.1"/>
    <property type="molecule type" value="Genomic_DNA"/>
</dbReference>
<dbReference type="AlphaFoldDB" id="A0A2M9CDW5"/>
<feature type="region of interest" description="Disordered" evidence="1">
    <location>
        <begin position="73"/>
        <end position="108"/>
    </location>
</feature>
<keyword evidence="2" id="KW-0812">Transmembrane</keyword>
<evidence type="ECO:0000256" key="2">
    <source>
        <dbReference type="SAM" id="Phobius"/>
    </source>
</evidence>
<feature type="compositionally biased region" description="Low complexity" evidence="1">
    <location>
        <begin position="365"/>
        <end position="384"/>
    </location>
</feature>
<feature type="compositionally biased region" description="Basic and acidic residues" evidence="1">
    <location>
        <begin position="84"/>
        <end position="93"/>
    </location>
</feature>
<evidence type="ECO:0000313" key="4">
    <source>
        <dbReference type="Proteomes" id="UP000231693"/>
    </source>
</evidence>
<feature type="compositionally biased region" description="Basic and acidic residues" evidence="1">
    <location>
        <begin position="245"/>
        <end position="262"/>
    </location>
</feature>
<comment type="caution">
    <text evidence="3">The sequence shown here is derived from an EMBL/GenBank/DDBJ whole genome shotgun (WGS) entry which is preliminary data.</text>
</comment>
<keyword evidence="2" id="KW-0472">Membrane</keyword>
<name>A0A2M9CDW5_9CELL</name>
<gene>
    <name evidence="3" type="ORF">CLV28_1951</name>
</gene>
<sequence length="412" mass="42756">MLVVWLAFYVPHRVQARQQVLESRLEDRFSGTLRILTVAGRPRGARGTTAGPTVARPALAAAGGDVRLIARTTYDEGGTPMTGRTERSGDRAPARPTTAPEPAPRTGALPIVSPARLAVLERRAAAARRRLVISATLLVLTVGAWALVVAGSLSWTVALAPTALFGVVLVLGRRAAASARRADAAWRAERRARVAARAARGVTGGPAMPRNASQRVTGRAVRGSQTATQMIPRVAAPDVQEDAEREGAERRADRDVSEHGAERGGAPASVRPAGASRVEVPGASSTEATAERRATVSGSPAPTAGRAIVPPPAHTASAGAPVGAPTPATPSREAWSPTPVPRPTYTMKPAAPRREPAPLPEPTQATGSVPAARTAAATSSAEPPSVRETHPRTDTLGLDLDEILARRRAAGQ</sequence>
<keyword evidence="2" id="KW-1133">Transmembrane helix</keyword>
<evidence type="ECO:0000313" key="3">
    <source>
        <dbReference type="EMBL" id="PJJ70124.1"/>
    </source>
</evidence>
<evidence type="ECO:0000256" key="1">
    <source>
        <dbReference type="SAM" id="MobiDB-lite"/>
    </source>
</evidence>
<feature type="transmembrane region" description="Helical" evidence="2">
    <location>
        <begin position="131"/>
        <end position="148"/>
    </location>
</feature>
<feature type="region of interest" description="Disordered" evidence="1">
    <location>
        <begin position="197"/>
        <end position="412"/>
    </location>
</feature>
<feature type="compositionally biased region" description="Low complexity" evidence="1">
    <location>
        <begin position="315"/>
        <end position="331"/>
    </location>
</feature>
<reference evidence="3 4" key="1">
    <citation type="submission" date="2017-11" db="EMBL/GenBank/DDBJ databases">
        <title>Genomic Encyclopedia of Archaeal and Bacterial Type Strains, Phase II (KMG-II): From Individual Species to Whole Genera.</title>
        <authorList>
            <person name="Goeker M."/>
        </authorList>
    </citation>
    <scope>NUCLEOTIDE SEQUENCE [LARGE SCALE GENOMIC DNA]</scope>
    <source>
        <strain evidence="3 4">DSM 25478</strain>
    </source>
</reference>
<protein>
    <submittedName>
        <fullName evidence="3">Uncharacterized protein</fullName>
    </submittedName>
</protein>
<keyword evidence="4" id="KW-1185">Reference proteome</keyword>
<proteinExistence type="predicted"/>
<feature type="transmembrane region" description="Helical" evidence="2">
    <location>
        <begin position="154"/>
        <end position="172"/>
    </location>
</feature>
<feature type="compositionally biased region" description="Low complexity" evidence="1">
    <location>
        <begin position="94"/>
        <end position="108"/>
    </location>
</feature>
<organism evidence="3 4">
    <name type="scientific">Sediminihabitans luteus</name>
    <dbReference type="NCBI Taxonomy" id="1138585"/>
    <lineage>
        <taxon>Bacteria</taxon>
        <taxon>Bacillati</taxon>
        <taxon>Actinomycetota</taxon>
        <taxon>Actinomycetes</taxon>
        <taxon>Micrococcales</taxon>
        <taxon>Cellulomonadaceae</taxon>
        <taxon>Sediminihabitans</taxon>
    </lineage>
</organism>
<dbReference type="Proteomes" id="UP000231693">
    <property type="component" value="Unassembled WGS sequence"/>
</dbReference>
<accession>A0A2M9CDW5</accession>